<evidence type="ECO:0000256" key="4">
    <source>
        <dbReference type="ARBA" id="ARBA00022801"/>
    </source>
</evidence>
<feature type="compositionally biased region" description="Polar residues" evidence="7">
    <location>
        <begin position="110"/>
        <end position="129"/>
    </location>
</feature>
<dbReference type="SMART" id="SM00115">
    <property type="entry name" value="CASc"/>
    <property type="match status" value="1"/>
</dbReference>
<dbReference type="InterPro" id="IPR001315">
    <property type="entry name" value="CARD"/>
</dbReference>
<keyword evidence="2" id="KW-0645">Protease</keyword>
<evidence type="ECO:0000256" key="3">
    <source>
        <dbReference type="ARBA" id="ARBA00022703"/>
    </source>
</evidence>
<organism evidence="10">
    <name type="scientific">Rhodnius neglectus</name>
    <dbReference type="NCBI Taxonomy" id="72488"/>
    <lineage>
        <taxon>Eukaryota</taxon>
        <taxon>Metazoa</taxon>
        <taxon>Ecdysozoa</taxon>
        <taxon>Arthropoda</taxon>
        <taxon>Hexapoda</taxon>
        <taxon>Insecta</taxon>
        <taxon>Pterygota</taxon>
        <taxon>Neoptera</taxon>
        <taxon>Paraneoptera</taxon>
        <taxon>Hemiptera</taxon>
        <taxon>Heteroptera</taxon>
        <taxon>Panheteroptera</taxon>
        <taxon>Cimicomorpha</taxon>
        <taxon>Reduviidae</taxon>
        <taxon>Triatominae</taxon>
        <taxon>Rhodnius</taxon>
    </lineage>
</organism>
<evidence type="ECO:0000256" key="6">
    <source>
        <dbReference type="ARBA" id="ARBA00023145"/>
    </source>
</evidence>
<dbReference type="EMBL" id="GDKW01001792">
    <property type="protein sequence ID" value="JAI54803.1"/>
    <property type="molecule type" value="mRNA"/>
</dbReference>
<dbReference type="PROSITE" id="PS50208">
    <property type="entry name" value="CASPASE_P20"/>
    <property type="match status" value="1"/>
</dbReference>
<dbReference type="SUPFAM" id="SSF52129">
    <property type="entry name" value="Caspase-like"/>
    <property type="match status" value="1"/>
</dbReference>
<dbReference type="PANTHER" id="PTHR47901">
    <property type="entry name" value="CASPASE RECRUITMENT DOMAIN-CONTAINING PROTEIN 18"/>
    <property type="match status" value="1"/>
</dbReference>
<feature type="region of interest" description="Disordered" evidence="7">
    <location>
        <begin position="104"/>
        <end position="129"/>
    </location>
</feature>
<reference evidence="10" key="1">
    <citation type="journal article" date="2016" name="PLoS Negl. Trop. Dis.">
        <title>A Deep Insight into the Sialome of Rhodnius neglectus, a Vector of Chagas Disease.</title>
        <authorList>
            <person name="Santiago P.B."/>
            <person name="Assumpcao T.C."/>
            <person name="Araujo C.N."/>
            <person name="Bastos I.M."/>
            <person name="Neves D."/>
            <person name="Silva I.G."/>
            <person name="Charneau S."/>
            <person name="Queiroz R.M."/>
            <person name="Raiol T."/>
            <person name="Oliveira J.V."/>
            <person name="Sousa M.V."/>
            <person name="Calvo E."/>
            <person name="Ribeiro J.M."/>
            <person name="Santana J.M."/>
        </authorList>
    </citation>
    <scope>NUCLEOTIDE SEQUENCE</scope>
    <source>
        <tissue evidence="10">Salivary glands</tissue>
    </source>
</reference>
<evidence type="ECO:0000259" key="9">
    <source>
        <dbReference type="PROSITE" id="PS50209"/>
    </source>
</evidence>
<evidence type="ECO:0000313" key="10">
    <source>
        <dbReference type="EMBL" id="JAI54803.1"/>
    </source>
</evidence>
<evidence type="ECO:0000256" key="2">
    <source>
        <dbReference type="ARBA" id="ARBA00022670"/>
    </source>
</evidence>
<keyword evidence="5" id="KW-0788">Thiol protease</keyword>
<evidence type="ECO:0000256" key="1">
    <source>
        <dbReference type="ARBA" id="ARBA00010134"/>
    </source>
</evidence>
<dbReference type="PRINTS" id="PR00376">
    <property type="entry name" value="IL1BCENZYME"/>
</dbReference>
<feature type="domain" description="Caspase family p20" evidence="8">
    <location>
        <begin position="136"/>
        <end position="273"/>
    </location>
</feature>
<dbReference type="InterPro" id="IPR002398">
    <property type="entry name" value="Pept_C14"/>
</dbReference>
<dbReference type="Gene3D" id="3.40.50.1460">
    <property type="match status" value="1"/>
</dbReference>
<protein>
    <submittedName>
        <fullName evidence="10">Putative caspase</fullName>
    </submittedName>
</protein>
<name>A0A0P4VP80_9HEMI</name>
<sequence length="385" mass="44141">RILINMPYLVSATNNFEHFVNLLIEKRVFNSFMVNKIKSYEGIVDKLKCLYEMIPKRGPEAFKRLTDALHESGNRDLALRLKSNRCINNNVDFNSQLQGDGICGSKENKLNSQRQNNNPDSLTEQQSENYPMRRLPRGHWIIINIEEFNGIILQDKRVGSLENVRKLKEIGEFFGFKVSLALNVNQQSFQNFIEDFCKDGQPKNSVVLIVMSHGQKPGMLSANRLQSFAIEVVAEDGVTVSSDWIIDQFSAMNCKALAGKPKIIMFITCSGEDLIKDQAIQTDGKKFVSYPRNSDLMTVFSNFPGCQPIEYLWTKFLIEELSSVLVCNWRSKDVVTILQEVNRNLKSKSDAHLFLNFTSIGFDKKFYFTPVTEEERKQIFEMQAL</sequence>
<evidence type="ECO:0000256" key="7">
    <source>
        <dbReference type="SAM" id="MobiDB-lite"/>
    </source>
</evidence>
<accession>A0A0P4VP80</accession>
<dbReference type="InterPro" id="IPR029030">
    <property type="entry name" value="Caspase-like_dom_sf"/>
</dbReference>
<dbReference type="InterPro" id="IPR011600">
    <property type="entry name" value="Pept_C14_caspase"/>
</dbReference>
<dbReference type="InterPro" id="IPR001309">
    <property type="entry name" value="Pept_C14_p20"/>
</dbReference>
<proteinExistence type="evidence at transcript level"/>
<dbReference type="Gene3D" id="1.10.533.10">
    <property type="entry name" value="Death Domain, Fas"/>
    <property type="match status" value="1"/>
</dbReference>
<keyword evidence="6" id="KW-0865">Zymogen</keyword>
<evidence type="ECO:0000256" key="5">
    <source>
        <dbReference type="ARBA" id="ARBA00022807"/>
    </source>
</evidence>
<dbReference type="GO" id="GO:0006508">
    <property type="term" value="P:proteolysis"/>
    <property type="evidence" value="ECO:0007669"/>
    <property type="project" value="UniProtKB-KW"/>
</dbReference>
<feature type="domain" description="CARD" evidence="9">
    <location>
        <begin position="1"/>
        <end position="84"/>
    </location>
</feature>
<keyword evidence="4" id="KW-0378">Hydrolase</keyword>
<dbReference type="AlphaFoldDB" id="A0A0P4VP80"/>
<dbReference type="GO" id="GO:0004197">
    <property type="term" value="F:cysteine-type endopeptidase activity"/>
    <property type="evidence" value="ECO:0007669"/>
    <property type="project" value="InterPro"/>
</dbReference>
<dbReference type="Pfam" id="PF00619">
    <property type="entry name" value="CARD"/>
    <property type="match status" value="1"/>
</dbReference>
<comment type="similarity">
    <text evidence="1">Belongs to the peptidase C14A family.</text>
</comment>
<dbReference type="SUPFAM" id="SSF47986">
    <property type="entry name" value="DEATH domain"/>
    <property type="match status" value="1"/>
</dbReference>
<dbReference type="PROSITE" id="PS50209">
    <property type="entry name" value="CARD"/>
    <property type="match status" value="1"/>
</dbReference>
<dbReference type="GO" id="GO:0042981">
    <property type="term" value="P:regulation of apoptotic process"/>
    <property type="evidence" value="ECO:0007669"/>
    <property type="project" value="InterPro"/>
</dbReference>
<dbReference type="CDD" id="cd01671">
    <property type="entry name" value="CARD"/>
    <property type="match status" value="1"/>
</dbReference>
<dbReference type="InterPro" id="IPR015917">
    <property type="entry name" value="Pept_C14A"/>
</dbReference>
<dbReference type="Pfam" id="PF00656">
    <property type="entry name" value="Peptidase_C14"/>
    <property type="match status" value="1"/>
</dbReference>
<feature type="non-terminal residue" evidence="10">
    <location>
        <position position="1"/>
    </location>
</feature>
<evidence type="ECO:0000259" key="8">
    <source>
        <dbReference type="PROSITE" id="PS50208"/>
    </source>
</evidence>
<dbReference type="InterPro" id="IPR011029">
    <property type="entry name" value="DEATH-like_dom_sf"/>
</dbReference>
<keyword evidence="3" id="KW-0053">Apoptosis</keyword>
<dbReference type="GO" id="GO:0006915">
    <property type="term" value="P:apoptotic process"/>
    <property type="evidence" value="ECO:0007669"/>
    <property type="project" value="UniProtKB-KW"/>
</dbReference>
<dbReference type="PANTHER" id="PTHR47901:SF8">
    <property type="entry name" value="CASPASE-3"/>
    <property type="match status" value="1"/>
</dbReference>